<proteinExistence type="predicted"/>
<protein>
    <recommendedName>
        <fullName evidence="4">Protein kinase domain-containing protein</fullName>
    </recommendedName>
</protein>
<evidence type="ECO:0000256" key="3">
    <source>
        <dbReference type="SAM" id="MobiDB-lite"/>
    </source>
</evidence>
<feature type="compositionally biased region" description="Basic and acidic residues" evidence="3">
    <location>
        <begin position="30"/>
        <end position="40"/>
    </location>
</feature>
<feature type="domain" description="Protein kinase" evidence="4">
    <location>
        <begin position="207"/>
        <end position="432"/>
    </location>
</feature>
<dbReference type="PANTHER" id="PTHR45621">
    <property type="entry name" value="OS01G0588500 PROTEIN-RELATED"/>
    <property type="match status" value="1"/>
</dbReference>
<dbReference type="InterPro" id="IPR000719">
    <property type="entry name" value="Prot_kinase_dom"/>
</dbReference>
<sequence length="432" mass="47806">DDQEGSRGGSALGKEIQTEEKVAPRIQSSDAKEKTPEKLVTDEEVVEIEEGEVVEGWANVSPEKSGSQKRKPLKFGQVKIATRFSALADADDDGNLVEQAKESELEAGAGDTEAAENTTSLAVNEVTGVKEVTEVTGVDGETDIEVNGKVESVEESLEILHTPTNKAEQAVMRSELAETFAEKVKKGMSAESTGASVGGKALLPSLPRVSKTNHRGYINDTTSATSRTKTKVAVSVMECLQHSPRPKHVWKISKEEADSLGEIHHPKLVKLLGYCYEDTKSLLVFEYSHKGSLHDHIFGKEEALPWETRVKIAIGVAEAIAFLHSIKKIPIHQELHMHNIMLDENVNRLKTSEFMEVIGNYWKDTQPLFQSTSALYRFSKYFKGLKPHIRSLSKNKLGSLTKRVKEAFSDLCMVEEGDQNSRIMPCPNSFWE</sequence>
<keyword evidence="2" id="KW-0472">Membrane</keyword>
<feature type="compositionally biased region" description="Gly residues" evidence="3">
    <location>
        <begin position="1"/>
        <end position="11"/>
    </location>
</feature>
<evidence type="ECO:0000259" key="4">
    <source>
        <dbReference type="PROSITE" id="PS50011"/>
    </source>
</evidence>
<dbReference type="EMBL" id="JAGKQM010000012">
    <property type="protein sequence ID" value="KAH0896186.1"/>
    <property type="molecule type" value="Genomic_DNA"/>
</dbReference>
<dbReference type="InterPro" id="IPR001245">
    <property type="entry name" value="Ser-Thr/Tyr_kinase_cat_dom"/>
</dbReference>
<dbReference type="Gene3D" id="1.10.510.10">
    <property type="entry name" value="Transferase(Phosphotransferase) domain 1"/>
    <property type="match status" value="1"/>
</dbReference>
<comment type="caution">
    <text evidence="5">The sequence shown here is derived from an EMBL/GenBank/DDBJ whole genome shotgun (WGS) entry which is preliminary data.</text>
</comment>
<evidence type="ECO:0000256" key="1">
    <source>
        <dbReference type="ARBA" id="ARBA00004236"/>
    </source>
</evidence>
<feature type="region of interest" description="Disordered" evidence="3">
    <location>
        <begin position="1"/>
        <end position="40"/>
    </location>
</feature>
<accession>A0ABQ8AUF5</accession>
<organism evidence="5 6">
    <name type="scientific">Brassica napus</name>
    <name type="common">Rape</name>
    <dbReference type="NCBI Taxonomy" id="3708"/>
    <lineage>
        <taxon>Eukaryota</taxon>
        <taxon>Viridiplantae</taxon>
        <taxon>Streptophyta</taxon>
        <taxon>Embryophyta</taxon>
        <taxon>Tracheophyta</taxon>
        <taxon>Spermatophyta</taxon>
        <taxon>Magnoliopsida</taxon>
        <taxon>eudicotyledons</taxon>
        <taxon>Gunneridae</taxon>
        <taxon>Pentapetalae</taxon>
        <taxon>rosids</taxon>
        <taxon>malvids</taxon>
        <taxon>Brassicales</taxon>
        <taxon>Brassicaceae</taxon>
        <taxon>Brassiceae</taxon>
        <taxon>Brassica</taxon>
    </lineage>
</organism>
<dbReference type="InterPro" id="IPR050823">
    <property type="entry name" value="Plant_Ser_Thr_Prot_Kinase"/>
</dbReference>
<reference evidence="5 6" key="1">
    <citation type="submission" date="2021-05" db="EMBL/GenBank/DDBJ databases">
        <title>Genome Assembly of Synthetic Allotetraploid Brassica napus Reveals Homoeologous Exchanges between Subgenomes.</title>
        <authorList>
            <person name="Davis J.T."/>
        </authorList>
    </citation>
    <scope>NUCLEOTIDE SEQUENCE [LARGE SCALE GENOMIC DNA]</scope>
    <source>
        <strain evidence="6">cv. Da-Ae</strain>
        <tissue evidence="5">Seedling</tissue>
    </source>
</reference>
<keyword evidence="6" id="KW-1185">Reference proteome</keyword>
<dbReference type="Proteomes" id="UP000824890">
    <property type="component" value="Unassembled WGS sequence"/>
</dbReference>
<name>A0ABQ8AUF5_BRANA</name>
<evidence type="ECO:0000256" key="2">
    <source>
        <dbReference type="ARBA" id="ARBA00022475"/>
    </source>
</evidence>
<keyword evidence="2" id="KW-1003">Cell membrane</keyword>
<dbReference type="SUPFAM" id="SSF56112">
    <property type="entry name" value="Protein kinase-like (PK-like)"/>
    <property type="match status" value="1"/>
</dbReference>
<comment type="subcellular location">
    <subcellularLocation>
        <location evidence="1">Cell membrane</location>
    </subcellularLocation>
</comment>
<evidence type="ECO:0000313" key="5">
    <source>
        <dbReference type="EMBL" id="KAH0896186.1"/>
    </source>
</evidence>
<dbReference type="PROSITE" id="PS50011">
    <property type="entry name" value="PROTEIN_KINASE_DOM"/>
    <property type="match status" value="1"/>
</dbReference>
<gene>
    <name evidence="5" type="ORF">HID58_045754</name>
</gene>
<dbReference type="Pfam" id="PF07714">
    <property type="entry name" value="PK_Tyr_Ser-Thr"/>
    <property type="match status" value="1"/>
</dbReference>
<evidence type="ECO:0000313" key="6">
    <source>
        <dbReference type="Proteomes" id="UP000824890"/>
    </source>
</evidence>
<feature type="non-terminal residue" evidence="5">
    <location>
        <position position="1"/>
    </location>
</feature>
<dbReference type="InterPro" id="IPR011009">
    <property type="entry name" value="Kinase-like_dom_sf"/>
</dbReference>